<comment type="caution">
    <text evidence="2">The sequence shown here is derived from an EMBL/GenBank/DDBJ whole genome shotgun (WGS) entry which is preliminary data.</text>
</comment>
<evidence type="ECO:0008006" key="4">
    <source>
        <dbReference type="Google" id="ProtNLM"/>
    </source>
</evidence>
<organism evidence="2 3">
    <name type="scientific">Kribbella caucasensis</name>
    <dbReference type="NCBI Taxonomy" id="2512215"/>
    <lineage>
        <taxon>Bacteria</taxon>
        <taxon>Bacillati</taxon>
        <taxon>Actinomycetota</taxon>
        <taxon>Actinomycetes</taxon>
        <taxon>Propionibacteriales</taxon>
        <taxon>Kribbellaceae</taxon>
        <taxon>Kribbella</taxon>
    </lineage>
</organism>
<reference evidence="2 3" key="1">
    <citation type="submission" date="2019-03" db="EMBL/GenBank/DDBJ databases">
        <title>Genomic Encyclopedia of Type Strains, Phase III (KMG-III): the genomes of soil and plant-associated and newly described type strains.</title>
        <authorList>
            <person name="Whitman W."/>
        </authorList>
    </citation>
    <scope>NUCLEOTIDE SEQUENCE [LARGE SCALE GENOMIC DNA]</scope>
    <source>
        <strain evidence="2 3">VKM Ac-2527</strain>
    </source>
</reference>
<keyword evidence="1" id="KW-0472">Membrane</keyword>
<keyword evidence="3" id="KW-1185">Reference proteome</keyword>
<evidence type="ECO:0000256" key="1">
    <source>
        <dbReference type="SAM" id="Phobius"/>
    </source>
</evidence>
<dbReference type="RefSeq" id="WP_133801014.1">
    <property type="nucleotide sequence ID" value="NZ_SNWQ01000007.1"/>
</dbReference>
<evidence type="ECO:0000313" key="2">
    <source>
        <dbReference type="EMBL" id="TDO48603.1"/>
    </source>
</evidence>
<feature type="transmembrane region" description="Helical" evidence="1">
    <location>
        <begin position="16"/>
        <end position="37"/>
    </location>
</feature>
<feature type="transmembrane region" description="Helical" evidence="1">
    <location>
        <begin position="224"/>
        <end position="253"/>
    </location>
</feature>
<protein>
    <recommendedName>
        <fullName evidence="4">Vegetative cell wall protein gp1</fullName>
    </recommendedName>
</protein>
<evidence type="ECO:0000313" key="3">
    <source>
        <dbReference type="Proteomes" id="UP000295388"/>
    </source>
</evidence>
<dbReference type="AlphaFoldDB" id="A0A4R6KIT9"/>
<proteinExistence type="predicted"/>
<gene>
    <name evidence="2" type="ORF">EV643_107233</name>
</gene>
<name>A0A4R6KIT9_9ACTN</name>
<sequence>MAGLLAELGKKLAERWLTLLVLPGALYLAVIAAAVALGQTEALAPGRLTDQFTTWATSPTVSSLGGQIVVLGAVLAGAAGAGIAAQALASVLERLWLAADWHTWPWPLRALANAQVNRRRQRWTVSAGNYQEERDQAALLRTRGQRADPLSRHAAYHRLTRIAPEYPARPTWCGDRIHAVAVRIERDLRLDLSTVWPPLWLTLPEAVRAEIQAARLALSRAFTLGAWAILYVVLAIWWWPAALIALGVAVAALTRARTATDTYAVLLESATHLYAGDLARQLGLETSGPFTADTAAALSELLHRAPFELPDN</sequence>
<keyword evidence="1" id="KW-1133">Transmembrane helix</keyword>
<dbReference type="Proteomes" id="UP000295388">
    <property type="component" value="Unassembled WGS sequence"/>
</dbReference>
<keyword evidence="1" id="KW-0812">Transmembrane</keyword>
<dbReference type="EMBL" id="SNWQ01000007">
    <property type="protein sequence ID" value="TDO48603.1"/>
    <property type="molecule type" value="Genomic_DNA"/>
</dbReference>
<dbReference type="OrthoDB" id="529448at2"/>
<feature type="transmembrane region" description="Helical" evidence="1">
    <location>
        <begin position="68"/>
        <end position="92"/>
    </location>
</feature>
<accession>A0A4R6KIT9</accession>